<accession>A0A4Y7PHR4</accession>
<proteinExistence type="predicted"/>
<keyword evidence="3" id="KW-1185">Reference proteome</keyword>
<dbReference type="VEuPathDB" id="FungiDB:BD410DRAFT_140609"/>
<organism evidence="2 3">
    <name type="scientific">Rickenella mellea</name>
    <dbReference type="NCBI Taxonomy" id="50990"/>
    <lineage>
        <taxon>Eukaryota</taxon>
        <taxon>Fungi</taxon>
        <taxon>Dikarya</taxon>
        <taxon>Basidiomycota</taxon>
        <taxon>Agaricomycotina</taxon>
        <taxon>Agaricomycetes</taxon>
        <taxon>Hymenochaetales</taxon>
        <taxon>Rickenellaceae</taxon>
        <taxon>Rickenella</taxon>
    </lineage>
</organism>
<gene>
    <name evidence="2" type="ORF">BD410DRAFT_140609</name>
</gene>
<dbReference type="AlphaFoldDB" id="A0A4Y7PHR4"/>
<sequence length="80" mass="9386">MQARNDFLASFMVFLIPLHTECHLLSKVVTNGRTRRDMRCLEHLRCERRDDLRHSGSEQSCEFTPLSGRVDVEIFANHVR</sequence>
<dbReference type="Proteomes" id="UP000294933">
    <property type="component" value="Unassembled WGS sequence"/>
</dbReference>
<evidence type="ECO:0000313" key="3">
    <source>
        <dbReference type="Proteomes" id="UP000294933"/>
    </source>
</evidence>
<name>A0A4Y7PHR4_9AGAM</name>
<feature type="chain" id="PRO_5021478925" description="Secreted protein" evidence="1">
    <location>
        <begin position="23"/>
        <end position="80"/>
    </location>
</feature>
<reference evidence="2 3" key="1">
    <citation type="submission" date="2018-06" db="EMBL/GenBank/DDBJ databases">
        <title>A transcriptomic atlas of mushroom development highlights an independent origin of complex multicellularity.</title>
        <authorList>
            <consortium name="DOE Joint Genome Institute"/>
            <person name="Krizsan K."/>
            <person name="Almasi E."/>
            <person name="Merenyi Z."/>
            <person name="Sahu N."/>
            <person name="Viragh M."/>
            <person name="Koszo T."/>
            <person name="Mondo S."/>
            <person name="Kiss B."/>
            <person name="Balint B."/>
            <person name="Kues U."/>
            <person name="Barry K."/>
            <person name="Hegedus J.C."/>
            <person name="Henrissat B."/>
            <person name="Johnson J."/>
            <person name="Lipzen A."/>
            <person name="Ohm R."/>
            <person name="Nagy I."/>
            <person name="Pangilinan J."/>
            <person name="Yan J."/>
            <person name="Xiong Y."/>
            <person name="Grigoriev I.V."/>
            <person name="Hibbett D.S."/>
            <person name="Nagy L.G."/>
        </authorList>
    </citation>
    <scope>NUCLEOTIDE SEQUENCE [LARGE SCALE GENOMIC DNA]</scope>
    <source>
        <strain evidence="2 3">SZMC22713</strain>
    </source>
</reference>
<keyword evidence="1" id="KW-0732">Signal</keyword>
<evidence type="ECO:0000256" key="1">
    <source>
        <dbReference type="SAM" id="SignalP"/>
    </source>
</evidence>
<evidence type="ECO:0008006" key="4">
    <source>
        <dbReference type="Google" id="ProtNLM"/>
    </source>
</evidence>
<evidence type="ECO:0000313" key="2">
    <source>
        <dbReference type="EMBL" id="TDL15033.1"/>
    </source>
</evidence>
<dbReference type="EMBL" id="ML170294">
    <property type="protein sequence ID" value="TDL15033.1"/>
    <property type="molecule type" value="Genomic_DNA"/>
</dbReference>
<protein>
    <recommendedName>
        <fullName evidence="4">Secreted protein</fullName>
    </recommendedName>
</protein>
<feature type="signal peptide" evidence="1">
    <location>
        <begin position="1"/>
        <end position="22"/>
    </location>
</feature>